<dbReference type="Gene3D" id="1.10.20.10">
    <property type="entry name" value="Histone, subunit A"/>
    <property type="match status" value="1"/>
</dbReference>
<dbReference type="AlphaFoldDB" id="A0A095C7U3"/>
<feature type="compositionally biased region" description="Low complexity" evidence="1">
    <location>
        <begin position="1"/>
        <end position="27"/>
    </location>
</feature>
<feature type="compositionally biased region" description="Low complexity" evidence="1">
    <location>
        <begin position="321"/>
        <end position="331"/>
    </location>
</feature>
<dbReference type="InterPro" id="IPR009072">
    <property type="entry name" value="Histone-fold"/>
</dbReference>
<dbReference type="GO" id="GO:0017025">
    <property type="term" value="F:TBP-class protein binding"/>
    <property type="evidence" value="ECO:0007669"/>
    <property type="project" value="TreeGrafter"/>
</dbReference>
<dbReference type="PANTHER" id="PTHR12264">
    <property type="entry name" value="TRANSCRIPTION INITIATION FACTOR TFIID SUBUNIT 12"/>
    <property type="match status" value="1"/>
</dbReference>
<feature type="region of interest" description="Disordered" evidence="1">
    <location>
        <begin position="296"/>
        <end position="339"/>
    </location>
</feature>
<feature type="region of interest" description="Disordered" evidence="1">
    <location>
        <begin position="354"/>
        <end position="389"/>
    </location>
</feature>
<dbReference type="SUPFAM" id="SSF47113">
    <property type="entry name" value="Histone-fold"/>
    <property type="match status" value="1"/>
</dbReference>
<accession>A0A095C7U3</accession>
<feature type="compositionally biased region" description="Low complexity" evidence="1">
    <location>
        <begin position="363"/>
        <end position="373"/>
    </location>
</feature>
<dbReference type="GO" id="GO:0051123">
    <property type="term" value="P:RNA polymerase II preinitiation complex assembly"/>
    <property type="evidence" value="ECO:0007669"/>
    <property type="project" value="TreeGrafter"/>
</dbReference>
<feature type="compositionally biased region" description="Pro residues" evidence="1">
    <location>
        <begin position="377"/>
        <end position="387"/>
    </location>
</feature>
<dbReference type="EMBL" id="CP025765">
    <property type="protein sequence ID" value="KGB76567.1"/>
    <property type="molecule type" value="Genomic_DNA"/>
</dbReference>
<feature type="compositionally biased region" description="Pro residues" evidence="1">
    <location>
        <begin position="305"/>
        <end position="320"/>
    </location>
</feature>
<dbReference type="GO" id="GO:0000124">
    <property type="term" value="C:SAGA complex"/>
    <property type="evidence" value="ECO:0007669"/>
    <property type="project" value="InterPro"/>
</dbReference>
<dbReference type="GO" id="GO:0003677">
    <property type="term" value="F:DNA binding"/>
    <property type="evidence" value="ECO:0007669"/>
    <property type="project" value="TreeGrafter"/>
</dbReference>
<dbReference type="STRING" id="294750.A0A095C7U3"/>
<dbReference type="Proteomes" id="UP000029445">
    <property type="component" value="Chromosome 7"/>
</dbReference>
<feature type="compositionally biased region" description="Gly residues" evidence="1">
    <location>
        <begin position="141"/>
        <end position="184"/>
    </location>
</feature>
<protein>
    <submittedName>
        <fullName evidence="2">Uncharacterized protein</fullName>
    </submittedName>
</protein>
<dbReference type="KEGG" id="cdeu:CNBG_2405"/>
<gene>
    <name evidence="2" type="ORF">CNBG_2405</name>
</gene>
<evidence type="ECO:0000256" key="1">
    <source>
        <dbReference type="SAM" id="MobiDB-lite"/>
    </source>
</evidence>
<reference evidence="2 3" key="2">
    <citation type="journal article" date="2018" name="Proc. Natl. Acad. Sci.">
        <title>RNAi is a critical determinant of centromere evolution in closely related fungi.</title>
        <authorList>
            <person name="Yadav V."/>
            <person name="Sun S."/>
            <person name="Billmyre R.B."/>
            <person name="Thimmappa B.C."/>
            <person name="Shea T."/>
            <person name="Lintner R."/>
            <person name="Bakkeren G."/>
            <person name="Cuomo C.A."/>
            <person name="Heitman J."/>
            <person name="Sanyal K."/>
        </authorList>
    </citation>
    <scope>NUCLEOTIDE SEQUENCE [LARGE SCALE GENOMIC DNA]</scope>
    <source>
        <strain evidence="2 3">R265</strain>
    </source>
</reference>
<evidence type="ECO:0000313" key="3">
    <source>
        <dbReference type="Proteomes" id="UP000029445"/>
    </source>
</evidence>
<dbReference type="OMA" id="MEVGMDD"/>
<dbReference type="GO" id="GO:0005669">
    <property type="term" value="C:transcription factor TFIID complex"/>
    <property type="evidence" value="ECO:0007669"/>
    <property type="project" value="InterPro"/>
</dbReference>
<dbReference type="RefSeq" id="XP_062882442.1">
    <property type="nucleotide sequence ID" value="XM_063026487.1"/>
</dbReference>
<organism evidence="2 3">
    <name type="scientific">Cryptococcus deuterogattii (strain R265)</name>
    <name type="common">Cryptococcus gattii VGII (strain R265)</name>
    <dbReference type="NCBI Taxonomy" id="294750"/>
    <lineage>
        <taxon>Eukaryota</taxon>
        <taxon>Fungi</taxon>
        <taxon>Dikarya</taxon>
        <taxon>Basidiomycota</taxon>
        <taxon>Agaricomycotina</taxon>
        <taxon>Tremellomycetes</taxon>
        <taxon>Tremellales</taxon>
        <taxon>Cryptococcaceae</taxon>
        <taxon>Cryptococcus</taxon>
        <taxon>Cryptococcus gattii species complex</taxon>
    </lineage>
</organism>
<feature type="compositionally biased region" description="Polar residues" evidence="1">
    <location>
        <begin position="192"/>
        <end position="232"/>
    </location>
</feature>
<dbReference type="InterPro" id="IPR037794">
    <property type="entry name" value="TAF12"/>
</dbReference>
<feature type="region of interest" description="Disordered" evidence="1">
    <location>
        <begin position="139"/>
        <end position="257"/>
    </location>
</feature>
<reference evidence="2 3" key="1">
    <citation type="journal article" date="2011" name="MBio">
        <title>Genome variation in Cryptococcus gattii, an emerging pathogen of immunocompetent hosts.</title>
        <authorList>
            <person name="D'Souza C.A."/>
            <person name="Kronstad J.W."/>
            <person name="Taylor G."/>
            <person name="Warren R."/>
            <person name="Yuen M."/>
            <person name="Hu G."/>
            <person name="Jung W.H."/>
            <person name="Sham A."/>
            <person name="Kidd S.E."/>
            <person name="Tangen K."/>
            <person name="Lee N."/>
            <person name="Zeilmaker T."/>
            <person name="Sawkins J."/>
            <person name="McVicker G."/>
            <person name="Shah S."/>
            <person name="Gnerre S."/>
            <person name="Griggs A."/>
            <person name="Zeng Q."/>
            <person name="Bartlett K."/>
            <person name="Li W."/>
            <person name="Wang X."/>
            <person name="Heitman J."/>
            <person name="Stajich J.E."/>
            <person name="Fraser J.A."/>
            <person name="Meyer W."/>
            <person name="Carter D."/>
            <person name="Schein J."/>
            <person name="Krzywinski M."/>
            <person name="Kwon-Chung K.J."/>
            <person name="Varma A."/>
            <person name="Wang J."/>
            <person name="Brunham R."/>
            <person name="Fyfe M."/>
            <person name="Ouellette B.F."/>
            <person name="Siddiqui A."/>
            <person name="Marra M."/>
            <person name="Jones S."/>
            <person name="Holt R."/>
            <person name="Birren B.W."/>
            <person name="Galagan J.E."/>
            <person name="Cuomo C.A."/>
        </authorList>
    </citation>
    <scope>NUCLEOTIDE SEQUENCE [LARGE SCALE GENOMIC DNA]</scope>
    <source>
        <strain evidence="2 3">R265</strain>
    </source>
</reference>
<proteinExistence type="predicted"/>
<evidence type="ECO:0000313" key="2">
    <source>
        <dbReference type="EMBL" id="KGB76567.1"/>
    </source>
</evidence>
<feature type="region of interest" description="Disordered" evidence="1">
    <location>
        <begin position="475"/>
        <end position="501"/>
    </location>
</feature>
<feature type="region of interest" description="Disordered" evidence="1">
    <location>
        <begin position="1"/>
        <end position="28"/>
    </location>
</feature>
<name>A0A095C7U3_CRYD2</name>
<keyword evidence="3" id="KW-1185">Reference proteome</keyword>
<dbReference type="HOGENOM" id="CLU_546302_0_0_1"/>
<dbReference type="VEuPathDB" id="FungiDB:CNBG_2405"/>
<dbReference type="PANTHER" id="PTHR12264:SF21">
    <property type="entry name" value="TRANSCRIPTION INITIATION FACTOR TFIID SUBUNIT 12"/>
    <property type="match status" value="1"/>
</dbReference>
<dbReference type="OrthoDB" id="2193432at2759"/>
<sequence>MSRPPSAPSSAPGTPTPRTAASGGTTPIHTIVQNLPNLFQMYEKGTLSDTQVTQLRTLMHTHIRQITANALSSGRSNPLYSLPDAINPSLPWKTQPALVSPEQFDLMIKTATKQLIEAATAAAAKRAREKATADAAAAAAGGSGSGAGSGTGTGGEGQVQGQGAGQGSQIGTPIGAGGGVGGAGISRPGTPMSATSSGTSLRASQPSPAPQVQGTVSTPPSLGNTGPMTGLTTGPVGPGMATATPPRPRPHPPGIYSHTELTQLAKLNAETRNAWLAKDPQRQQQFSASLAYWRSQPKSNFQPQNRPPPNAHTAGRPPPSNANAPGSSTNPIPVTTPNASATTSFATALPDARSFALRPPPNQAQIQNQNQTQSARPPAPPAPPPEPEPLRRKRVLHAMLGEIAPGLAMEIGMDDALSEMMNKLLEQGFEGAMRLAKHRGVDKVELKDMARYIDHAWDMVVPGFDAAPSHHVHVAPERERKKGKTVVPRAAPKPVVRKDDE</sequence>
<dbReference type="GO" id="GO:0046982">
    <property type="term" value="F:protein heterodimerization activity"/>
    <property type="evidence" value="ECO:0007669"/>
    <property type="project" value="InterPro"/>
</dbReference>
<dbReference type="GeneID" id="88178761"/>